<proteinExistence type="predicted"/>
<reference evidence="2 3" key="1">
    <citation type="journal article" date="2015" name="Genome Biol.">
        <title>Comparative genomics of Steinernema reveals deeply conserved gene regulatory networks.</title>
        <authorList>
            <person name="Dillman A.R."/>
            <person name="Macchietto M."/>
            <person name="Porter C.F."/>
            <person name="Rogers A."/>
            <person name="Williams B."/>
            <person name="Antoshechkin I."/>
            <person name="Lee M.M."/>
            <person name="Goodwin Z."/>
            <person name="Lu X."/>
            <person name="Lewis E.E."/>
            <person name="Goodrich-Blair H."/>
            <person name="Stock S.P."/>
            <person name="Adams B.J."/>
            <person name="Sternberg P.W."/>
            <person name="Mortazavi A."/>
        </authorList>
    </citation>
    <scope>NUCLEOTIDE SEQUENCE [LARGE SCALE GENOMIC DNA]</scope>
    <source>
        <strain evidence="2 3">ALL</strain>
    </source>
</reference>
<dbReference type="EMBL" id="AZBU02000008">
    <property type="protein sequence ID" value="TKR67344.1"/>
    <property type="molecule type" value="Genomic_DNA"/>
</dbReference>
<sequence>MSLLPEIAPSDAFLRHIRDVMFGHFWSLDPLASGGTLPNGDNYSGAAADQRGLMKLIITAKRAKFEESTAAPCEIRSERGLEGRGEDDEKRTGSE</sequence>
<feature type="region of interest" description="Disordered" evidence="1">
    <location>
        <begin position="68"/>
        <end position="95"/>
    </location>
</feature>
<name>A0A4U5MDX5_STECR</name>
<feature type="compositionally biased region" description="Basic and acidic residues" evidence="1">
    <location>
        <begin position="75"/>
        <end position="95"/>
    </location>
</feature>
<dbReference type="AlphaFoldDB" id="A0A4U5MDX5"/>
<reference evidence="2 3" key="2">
    <citation type="journal article" date="2019" name="G3 (Bethesda)">
        <title>Hybrid Assembly of the Genome of the Entomopathogenic Nematode Steinernema carpocapsae Identifies the X-Chromosome.</title>
        <authorList>
            <person name="Serra L."/>
            <person name="Macchietto M."/>
            <person name="Macias-Munoz A."/>
            <person name="McGill C.J."/>
            <person name="Rodriguez I.M."/>
            <person name="Rodriguez B."/>
            <person name="Murad R."/>
            <person name="Mortazavi A."/>
        </authorList>
    </citation>
    <scope>NUCLEOTIDE SEQUENCE [LARGE SCALE GENOMIC DNA]</scope>
    <source>
        <strain evidence="2 3">ALL</strain>
    </source>
</reference>
<gene>
    <name evidence="2" type="ORF">L596_023512</name>
</gene>
<keyword evidence="3" id="KW-1185">Reference proteome</keyword>
<protein>
    <submittedName>
        <fullName evidence="2">Uncharacterized protein</fullName>
    </submittedName>
</protein>
<comment type="caution">
    <text evidence="2">The sequence shown here is derived from an EMBL/GenBank/DDBJ whole genome shotgun (WGS) entry which is preliminary data.</text>
</comment>
<evidence type="ECO:0000313" key="3">
    <source>
        <dbReference type="Proteomes" id="UP000298663"/>
    </source>
</evidence>
<evidence type="ECO:0000256" key="1">
    <source>
        <dbReference type="SAM" id="MobiDB-lite"/>
    </source>
</evidence>
<accession>A0A4U5MDX5</accession>
<organism evidence="2 3">
    <name type="scientific">Steinernema carpocapsae</name>
    <name type="common">Entomopathogenic nematode</name>
    <dbReference type="NCBI Taxonomy" id="34508"/>
    <lineage>
        <taxon>Eukaryota</taxon>
        <taxon>Metazoa</taxon>
        <taxon>Ecdysozoa</taxon>
        <taxon>Nematoda</taxon>
        <taxon>Chromadorea</taxon>
        <taxon>Rhabditida</taxon>
        <taxon>Tylenchina</taxon>
        <taxon>Panagrolaimomorpha</taxon>
        <taxon>Strongyloidoidea</taxon>
        <taxon>Steinernematidae</taxon>
        <taxon>Steinernema</taxon>
    </lineage>
</organism>
<dbReference type="Proteomes" id="UP000298663">
    <property type="component" value="Unassembled WGS sequence"/>
</dbReference>
<evidence type="ECO:0000313" key="2">
    <source>
        <dbReference type="EMBL" id="TKR67344.1"/>
    </source>
</evidence>